<dbReference type="EMBL" id="VYTZ01000004">
    <property type="protein sequence ID" value="KAA9379039.1"/>
    <property type="molecule type" value="Genomic_DNA"/>
</dbReference>
<gene>
    <name evidence="1" type="ORF">F5972_12535</name>
</gene>
<organism evidence="1 2">
    <name type="scientific">Microbispora cellulosiformans</name>
    <dbReference type="NCBI Taxonomy" id="2614688"/>
    <lineage>
        <taxon>Bacteria</taxon>
        <taxon>Bacillati</taxon>
        <taxon>Actinomycetota</taxon>
        <taxon>Actinomycetes</taxon>
        <taxon>Streptosporangiales</taxon>
        <taxon>Streptosporangiaceae</taxon>
        <taxon>Microbispora</taxon>
    </lineage>
</organism>
<dbReference type="Gene3D" id="1.10.132.50">
    <property type="entry name" value="ATP synthase (C/AC39) subunit, domain 3"/>
    <property type="match status" value="1"/>
</dbReference>
<comment type="caution">
    <text evidence="1">The sequence shown here is derived from an EMBL/GenBank/DDBJ whole genome shotgun (WGS) entry which is preliminary data.</text>
</comment>
<dbReference type="AlphaFoldDB" id="A0A5J5K4I1"/>
<dbReference type="RefSeq" id="WP_150933639.1">
    <property type="nucleotide sequence ID" value="NZ_VYTZ01000004.1"/>
</dbReference>
<dbReference type="Proteomes" id="UP000327011">
    <property type="component" value="Unassembled WGS sequence"/>
</dbReference>
<keyword evidence="2" id="KW-1185">Reference proteome</keyword>
<dbReference type="SUPFAM" id="SSF103486">
    <property type="entry name" value="V-type ATP synthase subunit C"/>
    <property type="match status" value="1"/>
</dbReference>
<dbReference type="InterPro" id="IPR044911">
    <property type="entry name" value="V-type_ATPase_csu/dsu_dom_3"/>
</dbReference>
<proteinExistence type="predicted"/>
<name>A0A5J5K4I1_9ACTN</name>
<reference evidence="1 2" key="1">
    <citation type="submission" date="2019-09" db="EMBL/GenBank/DDBJ databases">
        <title>Screening of Novel Bioactive Compounds from Soil-Associated.</title>
        <authorList>
            <person name="Gong X."/>
        </authorList>
    </citation>
    <scope>NUCLEOTIDE SEQUENCE [LARGE SCALE GENOMIC DNA]</scope>
    <source>
        <strain evidence="1 2">Gxj-6</strain>
    </source>
</reference>
<dbReference type="InterPro" id="IPR036079">
    <property type="entry name" value="ATPase_csu/dsu_sf"/>
</dbReference>
<accession>A0A5J5K4I1</accession>
<evidence type="ECO:0000313" key="2">
    <source>
        <dbReference type="Proteomes" id="UP000327011"/>
    </source>
</evidence>
<sequence>MTAAWVSGSTRARGLLSRGLGPRRARRLAACGSCAEAVAVLARSSYGHDVRPGQSLADAQWAVLATLLWHLRVLAGWLPREGGEMMRLIARWFEIANVDELMCRLGGRPAEPEFVLGSLATTWPRLRGCRSLTEIRATLAASPWGDPGGAARREIQLGMRLSWAERLAATLPPAARGWVAGATALLVARERHAERRELPAGTGGRSRALLGPAALAAASVADMTARLPSSARWALLEIDDPSGLWTAERRWWRRVEDDGRALLAGSAFSAGPVLGAVAVLAADARRVRAALELAARGGGDDVLL</sequence>
<protein>
    <submittedName>
        <fullName evidence="1">V-type ATPase subunit</fullName>
    </submittedName>
</protein>
<evidence type="ECO:0000313" key="1">
    <source>
        <dbReference type="EMBL" id="KAA9379039.1"/>
    </source>
</evidence>